<gene>
    <name evidence="2" type="ORF">DM02DRAFT_618580</name>
</gene>
<dbReference type="Gene3D" id="3.40.50.1820">
    <property type="entry name" value="alpha/beta hydrolase"/>
    <property type="match status" value="1"/>
</dbReference>
<dbReference type="OrthoDB" id="9978720at2759"/>
<dbReference type="Proteomes" id="UP000244855">
    <property type="component" value="Unassembled WGS sequence"/>
</dbReference>
<evidence type="ECO:0000313" key="2">
    <source>
        <dbReference type="EMBL" id="PVH94496.1"/>
    </source>
</evidence>
<accession>A0A2V1D8N1</accession>
<dbReference type="SUPFAM" id="SSF53474">
    <property type="entry name" value="alpha/beta-Hydrolases"/>
    <property type="match status" value="1"/>
</dbReference>
<dbReference type="PANTHER" id="PTHR43194:SF4">
    <property type="entry name" value="AB HYDROLASE-1 DOMAIN-CONTAINING PROTEIN"/>
    <property type="match status" value="1"/>
</dbReference>
<dbReference type="InterPro" id="IPR050228">
    <property type="entry name" value="Carboxylesterase_BioH"/>
</dbReference>
<keyword evidence="2" id="KW-0378">Hydrolase</keyword>
<dbReference type="InterPro" id="IPR029058">
    <property type="entry name" value="AB_hydrolase_fold"/>
</dbReference>
<name>A0A2V1D8N1_9PLEO</name>
<feature type="chain" id="PRO_5016107082" evidence="1">
    <location>
        <begin position="18"/>
        <end position="385"/>
    </location>
</feature>
<keyword evidence="1" id="KW-0732">Signal</keyword>
<evidence type="ECO:0000313" key="3">
    <source>
        <dbReference type="Proteomes" id="UP000244855"/>
    </source>
</evidence>
<dbReference type="PANTHER" id="PTHR43194">
    <property type="entry name" value="HYDROLASE ALPHA/BETA FOLD FAMILY"/>
    <property type="match status" value="1"/>
</dbReference>
<feature type="signal peptide" evidence="1">
    <location>
        <begin position="1"/>
        <end position="17"/>
    </location>
</feature>
<evidence type="ECO:0000256" key="1">
    <source>
        <dbReference type="SAM" id="SignalP"/>
    </source>
</evidence>
<dbReference type="EMBL" id="KZ805532">
    <property type="protein sequence ID" value="PVH94496.1"/>
    <property type="molecule type" value="Genomic_DNA"/>
</dbReference>
<dbReference type="AlphaFoldDB" id="A0A2V1D8N1"/>
<dbReference type="GO" id="GO:0016787">
    <property type="term" value="F:hydrolase activity"/>
    <property type="evidence" value="ECO:0007669"/>
    <property type="project" value="UniProtKB-KW"/>
</dbReference>
<sequence>MFAFLVAIFLSHTLCEASNPLNCTGAKALSPRCPSNETPYLRDFFYVGGRYIESPIGHLTVDQIYVEKLSPISGSRHPHPLVFFHGGGTSAVSWLNTPDNRKGWASYFVDEGYHVYLVDAYTGARSAANNFATFNMSTGQSSEVAQSGFTAPSANHTQWPGSGIDNGDPFFDAFKKALIPWTTSFYAQEMAMRASGCELLALLGTPAYLISHSLGSFYPILLTNDCPQLVRGSINLESAASPFWRYNIRSLGGTPQSPWGLTFSPLDYVPPIKDASELKVESVGNETLEHRNCYQQVAPARQLPNVSSVPYLALSSEGGDYWTHGHCIVDYLKQVGGKPEWIKLPDVGIRGNGHFMHLELNNLKIAHLVKKWIENQERDRKSRLV</sequence>
<keyword evidence="3" id="KW-1185">Reference proteome</keyword>
<organism evidence="2 3">
    <name type="scientific">Periconia macrospinosa</name>
    <dbReference type="NCBI Taxonomy" id="97972"/>
    <lineage>
        <taxon>Eukaryota</taxon>
        <taxon>Fungi</taxon>
        <taxon>Dikarya</taxon>
        <taxon>Ascomycota</taxon>
        <taxon>Pezizomycotina</taxon>
        <taxon>Dothideomycetes</taxon>
        <taxon>Pleosporomycetidae</taxon>
        <taxon>Pleosporales</taxon>
        <taxon>Massarineae</taxon>
        <taxon>Periconiaceae</taxon>
        <taxon>Periconia</taxon>
    </lineage>
</organism>
<proteinExistence type="predicted"/>
<protein>
    <submittedName>
        <fullName evidence="2">Alpha/beta-hydrolase</fullName>
    </submittedName>
</protein>
<reference evidence="2 3" key="1">
    <citation type="journal article" date="2018" name="Sci. Rep.">
        <title>Comparative genomics provides insights into the lifestyle and reveals functional heterogeneity of dark septate endophytic fungi.</title>
        <authorList>
            <person name="Knapp D.G."/>
            <person name="Nemeth J.B."/>
            <person name="Barry K."/>
            <person name="Hainaut M."/>
            <person name="Henrissat B."/>
            <person name="Johnson J."/>
            <person name="Kuo A."/>
            <person name="Lim J.H.P."/>
            <person name="Lipzen A."/>
            <person name="Nolan M."/>
            <person name="Ohm R.A."/>
            <person name="Tamas L."/>
            <person name="Grigoriev I.V."/>
            <person name="Spatafora J.W."/>
            <person name="Nagy L.G."/>
            <person name="Kovacs G.M."/>
        </authorList>
    </citation>
    <scope>NUCLEOTIDE SEQUENCE [LARGE SCALE GENOMIC DNA]</scope>
    <source>
        <strain evidence="2 3">DSE2036</strain>
    </source>
</reference>